<evidence type="ECO:0000256" key="7">
    <source>
        <dbReference type="PIRSR" id="PIRSR000524-50"/>
    </source>
</evidence>
<dbReference type="Pfam" id="PF00266">
    <property type="entry name" value="Aminotran_5"/>
    <property type="match status" value="1"/>
</dbReference>
<dbReference type="GO" id="GO:0008453">
    <property type="term" value="F:alanine-glyoxylate transaminase activity"/>
    <property type="evidence" value="ECO:0007669"/>
    <property type="project" value="UniProtKB-EC"/>
</dbReference>
<dbReference type="PANTHER" id="PTHR21152:SF40">
    <property type="entry name" value="ALANINE--GLYOXYLATE AMINOTRANSFERASE"/>
    <property type="match status" value="1"/>
</dbReference>
<dbReference type="EC" id="2.6.1.51" evidence="9"/>
<evidence type="ECO:0000256" key="2">
    <source>
        <dbReference type="ARBA" id="ARBA00009236"/>
    </source>
</evidence>
<dbReference type="InParanoid" id="A0A330L1P7"/>
<proteinExistence type="inferred from homology"/>
<dbReference type="EC" id="2.6.1.44" evidence="9"/>
<evidence type="ECO:0000256" key="1">
    <source>
        <dbReference type="ARBA" id="ARBA00001933"/>
    </source>
</evidence>
<dbReference type="Proteomes" id="UP000248168">
    <property type="component" value="Unassembled WGS sequence"/>
</dbReference>
<dbReference type="RefSeq" id="WP_121987815.1">
    <property type="nucleotide sequence ID" value="NZ_OUNR01000001.1"/>
</dbReference>
<name>A0A330L1P7_9BACT</name>
<keyword evidence="5 7" id="KW-0663">Pyridoxal phosphate</keyword>
<keyword evidence="3 9" id="KW-0032">Aminotransferase</keyword>
<dbReference type="Gene3D" id="3.40.640.10">
    <property type="entry name" value="Type I PLP-dependent aspartate aminotransferase-like (Major domain)"/>
    <property type="match status" value="1"/>
</dbReference>
<dbReference type="SUPFAM" id="SSF53383">
    <property type="entry name" value="PLP-dependent transferases"/>
    <property type="match status" value="1"/>
</dbReference>
<dbReference type="GO" id="GO:0004760">
    <property type="term" value="F:L-serine-pyruvate transaminase activity"/>
    <property type="evidence" value="ECO:0007669"/>
    <property type="project" value="UniProtKB-EC"/>
</dbReference>
<protein>
    <submittedName>
        <fullName evidence="9">Serine--pyruvate aminotransferase</fullName>
        <ecNumber evidence="9">2.6.1.44</ecNumber>
        <ecNumber evidence="9">2.6.1.51</ecNumber>
    </submittedName>
</protein>
<evidence type="ECO:0000313" key="9">
    <source>
        <dbReference type="EMBL" id="SPP63257.1"/>
    </source>
</evidence>
<dbReference type="GO" id="GO:0019265">
    <property type="term" value="P:glycine biosynthetic process, by transamination of glyoxylate"/>
    <property type="evidence" value="ECO:0007669"/>
    <property type="project" value="TreeGrafter"/>
</dbReference>
<reference evidence="10" key="1">
    <citation type="submission" date="2018-04" db="EMBL/GenBank/DDBJ databases">
        <authorList>
            <person name="Lucker S."/>
            <person name="Sakoula D."/>
        </authorList>
    </citation>
    <scope>NUCLEOTIDE SEQUENCE [LARGE SCALE GENOMIC DNA]</scope>
</reference>
<evidence type="ECO:0000256" key="6">
    <source>
        <dbReference type="PIRSR" id="PIRSR000524-1"/>
    </source>
</evidence>
<evidence type="ECO:0000259" key="8">
    <source>
        <dbReference type="Pfam" id="PF00266"/>
    </source>
</evidence>
<accession>A0A330L1P7</accession>
<evidence type="ECO:0000256" key="3">
    <source>
        <dbReference type="ARBA" id="ARBA00022576"/>
    </source>
</evidence>
<dbReference type="FunFam" id="3.40.640.10:FF:000027">
    <property type="entry name" value="Serine--pyruvate aminotransferase, mitochondrial"/>
    <property type="match status" value="1"/>
</dbReference>
<comment type="similarity">
    <text evidence="2">Belongs to the class-V pyridoxal-phosphate-dependent aminotransferase family.</text>
</comment>
<feature type="domain" description="Aminotransferase class V" evidence="8">
    <location>
        <begin position="52"/>
        <end position="321"/>
    </location>
</feature>
<dbReference type="OrthoDB" id="9766472at2"/>
<keyword evidence="4 9" id="KW-0808">Transferase</keyword>
<dbReference type="PANTHER" id="PTHR21152">
    <property type="entry name" value="AMINOTRANSFERASE CLASS V"/>
    <property type="match status" value="1"/>
</dbReference>
<organism evidence="9 10">
    <name type="scientific">Nitrospira lenta</name>
    <dbReference type="NCBI Taxonomy" id="1436998"/>
    <lineage>
        <taxon>Bacteria</taxon>
        <taxon>Pseudomonadati</taxon>
        <taxon>Nitrospirota</taxon>
        <taxon>Nitrospiria</taxon>
        <taxon>Nitrospirales</taxon>
        <taxon>Nitrospiraceae</taxon>
        <taxon>Nitrospira</taxon>
    </lineage>
</organism>
<comment type="cofactor">
    <cofactor evidence="1 7">
        <name>pyridoxal 5'-phosphate</name>
        <dbReference type="ChEBI" id="CHEBI:597326"/>
    </cofactor>
</comment>
<dbReference type="Gene3D" id="3.90.1150.10">
    <property type="entry name" value="Aspartate Aminotransferase, domain 1"/>
    <property type="match status" value="1"/>
</dbReference>
<dbReference type="InterPro" id="IPR015424">
    <property type="entry name" value="PyrdxlP-dep_Trfase"/>
</dbReference>
<evidence type="ECO:0000256" key="5">
    <source>
        <dbReference type="ARBA" id="ARBA00022898"/>
    </source>
</evidence>
<feature type="binding site" evidence="6">
    <location>
        <position position="345"/>
    </location>
    <ligand>
        <name>substrate</name>
    </ligand>
</feature>
<evidence type="ECO:0000256" key="4">
    <source>
        <dbReference type="ARBA" id="ARBA00022679"/>
    </source>
</evidence>
<evidence type="ECO:0000313" key="10">
    <source>
        <dbReference type="Proteomes" id="UP000248168"/>
    </source>
</evidence>
<dbReference type="AlphaFoldDB" id="A0A330L1P7"/>
<dbReference type="EMBL" id="OUNR01000001">
    <property type="protein sequence ID" value="SPP63257.1"/>
    <property type="molecule type" value="Genomic_DNA"/>
</dbReference>
<dbReference type="InterPro" id="IPR015422">
    <property type="entry name" value="PyrdxlP-dep_Trfase_small"/>
</dbReference>
<dbReference type="InterPro" id="IPR015421">
    <property type="entry name" value="PyrdxlP-dep_Trfase_major"/>
</dbReference>
<keyword evidence="10" id="KW-1185">Reference proteome</keyword>
<feature type="modified residue" description="N6-(pyridoxal phosphate)lysine" evidence="7">
    <location>
        <position position="197"/>
    </location>
</feature>
<gene>
    <name evidence="9" type="primary">agxt</name>
    <name evidence="9" type="ORF">NITLEN_10343</name>
</gene>
<dbReference type="InterPro" id="IPR024169">
    <property type="entry name" value="SP_NH2Trfase/AEP_transaminase"/>
</dbReference>
<dbReference type="PIRSF" id="PIRSF000524">
    <property type="entry name" value="SPT"/>
    <property type="match status" value="1"/>
</dbReference>
<keyword evidence="9" id="KW-0670">Pyruvate</keyword>
<sequence>MMRDFVPPQRLLLGPGPSMVHPRVLQALAAPLLGHLDPAFLGVMTDVQHLLRFVFATANPFTIAVSGTGSAGMEAAIVNMVEPGDAVVVGVNGVFGTRLATVIERCGGKAIRLEIPWGQVIPTEMIESALRRSGPVKAVVLVHAETSTGACQPLEAIGSLCRDHNALLIVDAVTSLGGIPVDVDRLGIDVCYSATQKCLSCPPGLAPLTISPRALSAIKGHRTPCQSWYLDMALVAEYWAEESRAYHHTAPISMIYALREALRLVEEEGLPARVARHRLNSEALVAGLMELEFLPLPPAEHRLPMLTCVTLPPHIDEAAIRRQLLQIYGLEIGGGLGPLKGKVWRIGLMGESSTEANVLTFLNALEEMLIQFGWLSTPGIALHAAARVYSRTGQKEY</sequence>
<dbReference type="InterPro" id="IPR000192">
    <property type="entry name" value="Aminotrans_V_dom"/>
</dbReference>